<accession>A0A0N4WZV4</accession>
<gene>
    <name evidence="2" type="ORF">HPLM_LOCUS17492</name>
</gene>
<dbReference type="WBParaSite" id="HPLM_0001750001-mRNA-1">
    <property type="protein sequence ID" value="HPLM_0001750001-mRNA-1"/>
    <property type="gene ID" value="HPLM_0001750001"/>
</dbReference>
<sequence>MLPRLCIQTGCDRSIEELCCGDERGIDVIGGRGLVDQITQRDDVVDDDDDAEEEKEEEKMDNDDDGGDRLVGWMNLNRWMYGDGAITNVPKK</sequence>
<dbReference type="EMBL" id="UZAF01019995">
    <property type="protein sequence ID" value="VDO65403.1"/>
    <property type="molecule type" value="Genomic_DNA"/>
</dbReference>
<reference evidence="4" key="1">
    <citation type="submission" date="2017-02" db="UniProtKB">
        <authorList>
            <consortium name="WormBaseParasite"/>
        </authorList>
    </citation>
    <scope>IDENTIFICATION</scope>
</reference>
<feature type="compositionally biased region" description="Acidic residues" evidence="1">
    <location>
        <begin position="44"/>
        <end position="66"/>
    </location>
</feature>
<dbReference type="AlphaFoldDB" id="A0A0N4WZV4"/>
<evidence type="ECO:0000313" key="4">
    <source>
        <dbReference type="WBParaSite" id="HPLM_0001750001-mRNA-1"/>
    </source>
</evidence>
<evidence type="ECO:0000313" key="2">
    <source>
        <dbReference type="EMBL" id="VDO65403.1"/>
    </source>
</evidence>
<organism evidence="4">
    <name type="scientific">Haemonchus placei</name>
    <name type="common">Barber's pole worm</name>
    <dbReference type="NCBI Taxonomy" id="6290"/>
    <lineage>
        <taxon>Eukaryota</taxon>
        <taxon>Metazoa</taxon>
        <taxon>Ecdysozoa</taxon>
        <taxon>Nematoda</taxon>
        <taxon>Chromadorea</taxon>
        <taxon>Rhabditida</taxon>
        <taxon>Rhabditina</taxon>
        <taxon>Rhabditomorpha</taxon>
        <taxon>Strongyloidea</taxon>
        <taxon>Trichostrongylidae</taxon>
        <taxon>Haemonchus</taxon>
    </lineage>
</organism>
<evidence type="ECO:0000256" key="1">
    <source>
        <dbReference type="SAM" id="MobiDB-lite"/>
    </source>
</evidence>
<protein>
    <submittedName>
        <fullName evidence="2 4">Uncharacterized protein</fullName>
    </submittedName>
</protein>
<reference evidence="2 3" key="2">
    <citation type="submission" date="2018-11" db="EMBL/GenBank/DDBJ databases">
        <authorList>
            <consortium name="Pathogen Informatics"/>
        </authorList>
    </citation>
    <scope>NUCLEOTIDE SEQUENCE [LARGE SCALE GENOMIC DNA]</scope>
    <source>
        <strain evidence="2 3">MHpl1</strain>
    </source>
</reference>
<dbReference type="Proteomes" id="UP000268014">
    <property type="component" value="Unassembled WGS sequence"/>
</dbReference>
<proteinExistence type="predicted"/>
<name>A0A0N4WZV4_HAEPC</name>
<evidence type="ECO:0000313" key="3">
    <source>
        <dbReference type="Proteomes" id="UP000268014"/>
    </source>
</evidence>
<feature type="region of interest" description="Disordered" evidence="1">
    <location>
        <begin position="39"/>
        <end position="68"/>
    </location>
</feature>
<keyword evidence="3" id="KW-1185">Reference proteome</keyword>